<dbReference type="GO" id="GO:0006890">
    <property type="term" value="P:retrograde vesicle-mediated transport, Golgi to endoplasmic reticulum"/>
    <property type="evidence" value="ECO:0007669"/>
    <property type="project" value="TreeGrafter"/>
</dbReference>
<keyword evidence="5" id="KW-0931">ER-Golgi transport</keyword>
<evidence type="ECO:0000256" key="3">
    <source>
        <dbReference type="ARBA" id="ARBA00022989"/>
    </source>
</evidence>
<dbReference type="GO" id="GO:0033116">
    <property type="term" value="C:endoplasmic reticulum-Golgi intermediate compartment membrane"/>
    <property type="evidence" value="ECO:0007669"/>
    <property type="project" value="UniProtKB-SubCell"/>
</dbReference>
<proteinExistence type="inferred from homology"/>
<protein>
    <recommendedName>
        <fullName evidence="5">Endoplasmic reticulum-Golgi intermediate compartment protein</fullName>
    </recommendedName>
</protein>
<keyword evidence="4" id="KW-0472">Membrane</keyword>
<dbReference type="Pfam" id="PF13850">
    <property type="entry name" value="ERGIC_N"/>
    <property type="match status" value="1"/>
</dbReference>
<dbReference type="Proteomes" id="UP000271337">
    <property type="component" value="Unassembled WGS sequence"/>
</dbReference>
<feature type="region of interest" description="Disordered" evidence="6">
    <location>
        <begin position="947"/>
        <end position="1034"/>
    </location>
</feature>
<dbReference type="GO" id="GO:0000139">
    <property type="term" value="C:Golgi membrane"/>
    <property type="evidence" value="ECO:0007669"/>
    <property type="project" value="UniProtKB-SubCell"/>
</dbReference>
<comment type="caution">
    <text evidence="9">The sequence shown here is derived from an EMBL/GenBank/DDBJ whole genome shotgun (WGS) entry which is preliminary data.</text>
</comment>
<feature type="compositionally biased region" description="Basic and acidic residues" evidence="6">
    <location>
        <begin position="975"/>
        <end position="985"/>
    </location>
</feature>
<name>A0A3M7A3R3_HORWE</name>
<dbReference type="PANTHER" id="PTHR10984:SF81">
    <property type="entry name" value="ER-DERIVED VESICLES PROTEIN ERV41"/>
    <property type="match status" value="1"/>
</dbReference>
<evidence type="ECO:0000256" key="4">
    <source>
        <dbReference type="ARBA" id="ARBA00023136"/>
    </source>
</evidence>
<evidence type="ECO:0000256" key="2">
    <source>
        <dbReference type="ARBA" id="ARBA00022692"/>
    </source>
</evidence>
<comment type="function">
    <text evidence="5">Plays a role in transport between endoplasmic reticulum and Golgi.</text>
</comment>
<reference evidence="9 10" key="1">
    <citation type="journal article" date="2018" name="BMC Genomics">
        <title>Genomic evidence for intraspecific hybridization in a clonal and extremely halotolerant yeast.</title>
        <authorList>
            <person name="Gostincar C."/>
            <person name="Stajich J.E."/>
            <person name="Zupancic J."/>
            <person name="Zalar P."/>
            <person name="Gunde-Cimerman N."/>
        </authorList>
    </citation>
    <scope>NUCLEOTIDE SEQUENCE [LARGE SCALE GENOMIC DNA]</scope>
    <source>
        <strain evidence="9 10">EXF-6669</strain>
    </source>
</reference>
<accession>A0A3M7A3R3</accession>
<feature type="region of interest" description="Disordered" evidence="6">
    <location>
        <begin position="1062"/>
        <end position="1122"/>
    </location>
</feature>
<evidence type="ECO:0000256" key="6">
    <source>
        <dbReference type="SAM" id="MobiDB-lite"/>
    </source>
</evidence>
<evidence type="ECO:0000259" key="8">
    <source>
        <dbReference type="Pfam" id="PF13850"/>
    </source>
</evidence>
<dbReference type="InterPro" id="IPR045888">
    <property type="entry name" value="Erv"/>
</dbReference>
<evidence type="ECO:0000259" key="7">
    <source>
        <dbReference type="Pfam" id="PF07970"/>
    </source>
</evidence>
<keyword evidence="3" id="KW-1133">Transmembrane helix</keyword>
<evidence type="ECO:0000256" key="1">
    <source>
        <dbReference type="ARBA" id="ARBA00004370"/>
    </source>
</evidence>
<evidence type="ECO:0000313" key="10">
    <source>
        <dbReference type="Proteomes" id="UP000271337"/>
    </source>
</evidence>
<dbReference type="GO" id="GO:0030134">
    <property type="term" value="C:COPII-coated ER to Golgi transport vesicle"/>
    <property type="evidence" value="ECO:0007669"/>
    <property type="project" value="TreeGrafter"/>
</dbReference>
<dbReference type="InterPro" id="IPR039542">
    <property type="entry name" value="Erv_N"/>
</dbReference>
<dbReference type="GO" id="GO:0005789">
    <property type="term" value="C:endoplasmic reticulum membrane"/>
    <property type="evidence" value="ECO:0007669"/>
    <property type="project" value="UniProtKB-SubCell"/>
</dbReference>
<dbReference type="PANTHER" id="PTHR10984">
    <property type="entry name" value="ENDOPLASMIC RETICULUM-GOLGI INTERMEDIATE COMPARTMENT PROTEIN"/>
    <property type="match status" value="1"/>
</dbReference>
<organism evidence="9 10">
    <name type="scientific">Hortaea werneckii</name>
    <name type="common">Black yeast</name>
    <name type="synonym">Cladosporium werneckii</name>
    <dbReference type="NCBI Taxonomy" id="91943"/>
    <lineage>
        <taxon>Eukaryota</taxon>
        <taxon>Fungi</taxon>
        <taxon>Dikarya</taxon>
        <taxon>Ascomycota</taxon>
        <taxon>Pezizomycotina</taxon>
        <taxon>Dothideomycetes</taxon>
        <taxon>Dothideomycetidae</taxon>
        <taxon>Mycosphaerellales</taxon>
        <taxon>Teratosphaeriaceae</taxon>
        <taxon>Hortaea</taxon>
    </lineage>
</organism>
<dbReference type="GO" id="GO:0006888">
    <property type="term" value="P:endoplasmic reticulum to Golgi vesicle-mediated transport"/>
    <property type="evidence" value="ECO:0007669"/>
    <property type="project" value="UniProtKB-UniRule"/>
</dbReference>
<feature type="domain" description="Endoplasmic reticulum vesicle transporter C-terminal" evidence="7">
    <location>
        <begin position="188"/>
        <end position="376"/>
    </location>
</feature>
<feature type="compositionally biased region" description="Polar residues" evidence="6">
    <location>
        <begin position="960"/>
        <end position="972"/>
    </location>
</feature>
<keyword evidence="5" id="KW-0333">Golgi apparatus</keyword>
<sequence>MNGSFDRDLDESFGEKNAANIVKAFDAFPKTKPSYTQQTSSGGKWTIFLVVASIWLATTELGRWWKGDTTHEFSVEQGVGHDLQINLDVVVAMKCDDLHVNVQDASGDRILAGRTLKKDQTTWAQWQGDRRRHTLGASKKERLSPDSPPDLSGYPGFGGEYKEEDVHDYLGAAKKSKKFAKTPRIPKREQADSCRIFGSMHGNKVQGDFHITARGHGYMELGQHLDHNAFNFSHTINELSFGPLYPSLENPLDNTFATTPEHFYKYQYYLSVVPTIYTTDSRALSKTLAKYPNLESPSSGSDGLDAHPQRYSKNNVFTNQYAVTEQSHSVREQAVPGIFVKFDIEPIQLLIAEEWSSFPALFIRLVNVVSGVLVAGGWCYQITEWAQEVWGRRRRREGSVARTFIIQQSTRNGLRNMSLSRPSAARRVPRNTISSDVEHMLSPQQAMAVASSAAGYPPIPNPARFSWEYCTTRGIKRTPRQDSLATATPPDSAEGPSSQRQARKAESAIQAGTKGPQPLQPERAGYCGPSPLHRVERYNGNAPVPVPDLSDLLESSSKGRAAHFLFRTIVAQPADAKIPTPNLKALGPSAQGGFEKVVWLVPQDELYNMYKSAVVESAKGDIGKEHAMYDSLLSPDEFMFLVPKLYKGAEVLGNQFLQGVGWKSGPTGEDLNRKMESMHLKEVNSASFLVGGEDHGTKADVDEERDGRYFVNKEEVKAKIDMDPYDEHEPAIMKLTLSMLLAGRKLAHIPEPTRTYYWLKMFYTTGINVETSESSLWMHYERTFGIYNDDASVDSHLDDTSLVKIIHKLYDDLEETETAPGVFVIWGLRPRKRHLFSGHIITRYRLTQESHVLKRLERWHYSGVFQPPLRIEENHDLNKFQTRLFVDPLLPLPADRVGPVTQRLRNLRSGQKHGDHQPGFQGTSMKMIQREYKIDYEEWMEEERKREEEKEAARMKQQIKAGSSSVVSQTASGDRGARTGKDKGKGKQPASIAAESTPSPRSQSHTPKPAPAGSTSSGPTPPPGTTLGARYSLKDVVKNMNKQNNCQHGPKQTVVPVVMKSGPQESVVAPNRRPTDIVGEDQGGSGDDNGYEEAAAAAADATGESSRAPMQATVESGSEFDA</sequence>
<keyword evidence="5" id="KW-0813">Transport</keyword>
<feature type="domain" description="Endoplasmic reticulum vesicle transporter N-terminal" evidence="8">
    <location>
        <begin position="22"/>
        <end position="110"/>
    </location>
</feature>
<evidence type="ECO:0000256" key="5">
    <source>
        <dbReference type="RuleBase" id="RU369013"/>
    </source>
</evidence>
<feature type="region of interest" description="Disordered" evidence="6">
    <location>
        <begin position="127"/>
        <end position="157"/>
    </location>
</feature>
<evidence type="ECO:0000313" key="9">
    <source>
        <dbReference type="EMBL" id="RMY22101.1"/>
    </source>
</evidence>
<feature type="region of interest" description="Disordered" evidence="6">
    <location>
        <begin position="476"/>
        <end position="528"/>
    </location>
</feature>
<feature type="region of interest" description="Disordered" evidence="6">
    <location>
        <begin position="906"/>
        <end position="926"/>
    </location>
</feature>
<dbReference type="Pfam" id="PF07970">
    <property type="entry name" value="COPIIcoated_ERV"/>
    <property type="match status" value="1"/>
</dbReference>
<gene>
    <name evidence="9" type="ORF">D0867_02930</name>
</gene>
<keyword evidence="2" id="KW-0812">Transmembrane</keyword>
<comment type="similarity">
    <text evidence="5">Belongs to the ERGIC family.</text>
</comment>
<feature type="compositionally biased region" description="Polar residues" evidence="6">
    <location>
        <begin position="994"/>
        <end position="1005"/>
    </location>
</feature>
<keyword evidence="5" id="KW-0256">Endoplasmic reticulum</keyword>
<dbReference type="OrthoDB" id="3905484at2759"/>
<dbReference type="AlphaFoldDB" id="A0A3M7A3R3"/>
<comment type="subcellular location">
    <subcellularLocation>
        <location evidence="5">Endoplasmic reticulum membrane</location>
        <topology evidence="5">Multi-pass membrane protein</topology>
    </subcellularLocation>
    <subcellularLocation>
        <location evidence="5">Endoplasmic reticulum-Golgi intermediate compartment membrane</location>
        <topology evidence="5">Multi-pass membrane protein</topology>
    </subcellularLocation>
    <subcellularLocation>
        <location evidence="5">Golgi apparatus membrane</location>
        <topology evidence="5">Multi-pass membrane protein</topology>
    </subcellularLocation>
    <subcellularLocation>
        <location evidence="1">Membrane</location>
    </subcellularLocation>
</comment>
<dbReference type="EMBL" id="QWIL01000207">
    <property type="protein sequence ID" value="RMY22101.1"/>
    <property type="molecule type" value="Genomic_DNA"/>
</dbReference>
<dbReference type="InterPro" id="IPR012936">
    <property type="entry name" value="Erv_C"/>
</dbReference>